<dbReference type="OrthoDB" id="5241754at2"/>
<feature type="domain" description="BPL/LPL catalytic" evidence="1">
    <location>
        <begin position="31"/>
        <end position="240"/>
    </location>
</feature>
<gene>
    <name evidence="2" type="ORF">ER308_00975</name>
</gene>
<evidence type="ECO:0000259" key="1">
    <source>
        <dbReference type="PROSITE" id="PS51733"/>
    </source>
</evidence>
<organism evidence="2 3">
    <name type="scientific">Egibacter rhizosphaerae</name>
    <dbReference type="NCBI Taxonomy" id="1670831"/>
    <lineage>
        <taxon>Bacteria</taxon>
        <taxon>Bacillati</taxon>
        <taxon>Actinomycetota</taxon>
        <taxon>Nitriliruptoria</taxon>
        <taxon>Egibacterales</taxon>
        <taxon>Egibacteraceae</taxon>
        <taxon>Egibacter</taxon>
    </lineage>
</organism>
<dbReference type="EMBL" id="CP036402">
    <property type="protein sequence ID" value="QBI18282.1"/>
    <property type="molecule type" value="Genomic_DNA"/>
</dbReference>
<dbReference type="InterPro" id="IPR004143">
    <property type="entry name" value="BPL_LPL_catalytic"/>
</dbReference>
<protein>
    <recommendedName>
        <fullName evidence="1">BPL/LPL catalytic domain-containing protein</fullName>
    </recommendedName>
</protein>
<dbReference type="AlphaFoldDB" id="A0A411YAS8"/>
<dbReference type="Pfam" id="PF21948">
    <property type="entry name" value="LplA-B_cat"/>
    <property type="match status" value="1"/>
</dbReference>
<accession>A0A411YAS8</accession>
<dbReference type="PANTHER" id="PTHR43679">
    <property type="entry name" value="OCTANOYLTRANSFERASE LIPM-RELATED"/>
    <property type="match status" value="1"/>
</dbReference>
<dbReference type="PANTHER" id="PTHR43679:SF2">
    <property type="entry name" value="OCTANOYL-[GCVH]:PROTEIN N-OCTANOYLTRANSFERASE"/>
    <property type="match status" value="1"/>
</dbReference>
<reference evidence="2 3" key="1">
    <citation type="submission" date="2019-01" db="EMBL/GenBank/DDBJ databases">
        <title>Egibacter rhizosphaerae EGI 80759T.</title>
        <authorList>
            <person name="Chen D.-D."/>
            <person name="Tian Y."/>
            <person name="Jiao J.-Y."/>
            <person name="Zhang X.-T."/>
            <person name="Zhang Y.-G."/>
            <person name="Zhang Y."/>
            <person name="Xiao M."/>
            <person name="Shu W.-S."/>
            <person name="Li W.-J."/>
        </authorList>
    </citation>
    <scope>NUCLEOTIDE SEQUENCE [LARGE SCALE GENOMIC DNA]</scope>
    <source>
        <strain evidence="2 3">EGI 80759</strain>
    </source>
</reference>
<name>A0A411YAS8_9ACTN</name>
<evidence type="ECO:0000313" key="3">
    <source>
        <dbReference type="Proteomes" id="UP000291469"/>
    </source>
</evidence>
<sequence length="240" mass="25890">MSRSWVIDPLEVGEPTSLLARSEALLDRLADDPVPRLRWYRASRTAIVRGRGQRHLTLRRTVGIEEVTRGSGGGAVLLDPGMLSLDVLLPADDEWLGPRGTHELSGVFLTVGEAWRTALADLGVPDLTVHPDAAPPPGTDPRAQLLAAVCYAVPGRGEVLVGGRKLVGLAQRRRRHGALVQCGLLRRWCPERLLAALGADPSDPEIHDAAVGLDDVLDPPPDDTTIVRTVERAFTDRVDG</sequence>
<dbReference type="Gene3D" id="3.30.930.10">
    <property type="entry name" value="Bira Bifunctional Protein, Domain 2"/>
    <property type="match status" value="1"/>
</dbReference>
<dbReference type="Proteomes" id="UP000291469">
    <property type="component" value="Chromosome"/>
</dbReference>
<dbReference type="PROSITE" id="PS51733">
    <property type="entry name" value="BPL_LPL_CATALYTIC"/>
    <property type="match status" value="1"/>
</dbReference>
<dbReference type="InterPro" id="IPR050664">
    <property type="entry name" value="Octanoyltrans_LipM/LipL"/>
</dbReference>
<dbReference type="SUPFAM" id="SSF55681">
    <property type="entry name" value="Class II aaRS and biotin synthetases"/>
    <property type="match status" value="1"/>
</dbReference>
<keyword evidence="3" id="KW-1185">Reference proteome</keyword>
<dbReference type="InterPro" id="IPR045864">
    <property type="entry name" value="aa-tRNA-synth_II/BPL/LPL"/>
</dbReference>
<evidence type="ECO:0000313" key="2">
    <source>
        <dbReference type="EMBL" id="QBI18282.1"/>
    </source>
</evidence>
<dbReference type="KEGG" id="erz:ER308_00975"/>
<dbReference type="RefSeq" id="WP_131153280.1">
    <property type="nucleotide sequence ID" value="NZ_CP036402.1"/>
</dbReference>
<proteinExistence type="predicted"/>